<dbReference type="RefSeq" id="WP_377473463.1">
    <property type="nucleotide sequence ID" value="NZ_JBHLWN010000105.1"/>
</dbReference>
<evidence type="ECO:0000313" key="1">
    <source>
        <dbReference type="EMBL" id="MFC0215865.1"/>
    </source>
</evidence>
<dbReference type="InterPro" id="IPR058532">
    <property type="entry name" value="YjbR/MT2646/Rv2570-like"/>
</dbReference>
<gene>
    <name evidence="1" type="ORF">ACFFK0_26055</name>
</gene>
<proteinExistence type="predicted"/>
<reference evidence="1 2" key="1">
    <citation type="submission" date="2024-09" db="EMBL/GenBank/DDBJ databases">
        <authorList>
            <person name="Sun Q."/>
            <person name="Mori K."/>
        </authorList>
    </citation>
    <scope>NUCLEOTIDE SEQUENCE [LARGE SCALE GENOMIC DNA]</scope>
    <source>
        <strain evidence="1 2">CCM 7759</strain>
    </source>
</reference>
<keyword evidence="2" id="KW-1185">Reference proteome</keyword>
<dbReference type="GO" id="GO:0003677">
    <property type="term" value="F:DNA binding"/>
    <property type="evidence" value="ECO:0007669"/>
    <property type="project" value="UniProtKB-KW"/>
</dbReference>
<dbReference type="SUPFAM" id="SSF142906">
    <property type="entry name" value="YjbR-like"/>
    <property type="match status" value="1"/>
</dbReference>
<dbReference type="Proteomes" id="UP001589776">
    <property type="component" value="Unassembled WGS sequence"/>
</dbReference>
<organism evidence="1 2">
    <name type="scientific">Paenibacillus chartarius</name>
    <dbReference type="NCBI Taxonomy" id="747481"/>
    <lineage>
        <taxon>Bacteria</taxon>
        <taxon>Bacillati</taxon>
        <taxon>Bacillota</taxon>
        <taxon>Bacilli</taxon>
        <taxon>Bacillales</taxon>
        <taxon>Paenibacillaceae</taxon>
        <taxon>Paenibacillus</taxon>
    </lineage>
</organism>
<evidence type="ECO:0000313" key="2">
    <source>
        <dbReference type="Proteomes" id="UP001589776"/>
    </source>
</evidence>
<dbReference type="PANTHER" id="PTHR35145:SF1">
    <property type="entry name" value="CYTOPLASMIC PROTEIN"/>
    <property type="match status" value="1"/>
</dbReference>
<name>A0ABV6DT95_9BACL</name>
<accession>A0ABV6DT95</accession>
<dbReference type="Gene3D" id="3.90.1150.30">
    <property type="match status" value="1"/>
</dbReference>
<dbReference type="PANTHER" id="PTHR35145">
    <property type="entry name" value="CYTOPLASMIC PROTEIN-RELATED"/>
    <property type="match status" value="1"/>
</dbReference>
<keyword evidence="1" id="KW-0238">DNA-binding</keyword>
<protein>
    <submittedName>
        <fullName evidence="1">MmcQ/YjbR family DNA-binding protein</fullName>
    </submittedName>
</protein>
<comment type="caution">
    <text evidence="1">The sequence shown here is derived from an EMBL/GenBank/DDBJ whole genome shotgun (WGS) entry which is preliminary data.</text>
</comment>
<dbReference type="InterPro" id="IPR007351">
    <property type="entry name" value="YjbR"/>
</dbReference>
<dbReference type="InterPro" id="IPR038056">
    <property type="entry name" value="YjbR-like_sf"/>
</dbReference>
<dbReference type="Pfam" id="PF04237">
    <property type="entry name" value="YjbR"/>
    <property type="match status" value="1"/>
</dbReference>
<dbReference type="EMBL" id="JBHLWN010000105">
    <property type="protein sequence ID" value="MFC0215865.1"/>
    <property type="molecule type" value="Genomic_DNA"/>
</dbReference>
<sequence length="128" mass="14702">MNHKRLIEYGLEFRATSLRYPFDPDLAVLYVREKMFALFGTRGGVESVNLKADPEEAWLQRETYPGSVLPGWHMNKRHWNTVLLDGTVPDEVVTAMLEESYRLVVAKLPKADREILGLWLDTGAAKQR</sequence>